<feature type="region of interest" description="Disordered" evidence="1">
    <location>
        <begin position="208"/>
        <end position="235"/>
    </location>
</feature>
<comment type="caution">
    <text evidence="3">The sequence shown here is derived from an EMBL/GenBank/DDBJ whole genome shotgun (WGS) entry which is preliminary data.</text>
</comment>
<dbReference type="GO" id="GO:0016787">
    <property type="term" value="F:hydrolase activity"/>
    <property type="evidence" value="ECO:0007669"/>
    <property type="project" value="UniProtKB-KW"/>
</dbReference>
<keyword evidence="3" id="KW-0378">Hydrolase</keyword>
<dbReference type="RefSeq" id="WP_221262555.1">
    <property type="nucleotide sequence ID" value="NZ_JACIEH010000001.1"/>
</dbReference>
<feature type="compositionally biased region" description="Basic and acidic residues" evidence="1">
    <location>
        <begin position="218"/>
        <end position="228"/>
    </location>
</feature>
<protein>
    <submittedName>
        <fullName evidence="3">5-methylcytosine-specific restriction protein A</fullName>
        <ecNumber evidence="3">3.1.21.-</ecNumber>
    </submittedName>
</protein>
<dbReference type="CDD" id="cd00085">
    <property type="entry name" value="HNHc"/>
    <property type="match status" value="1"/>
</dbReference>
<dbReference type="SMART" id="SM00507">
    <property type="entry name" value="HNHc"/>
    <property type="match status" value="1"/>
</dbReference>
<sequence length="320" mass="35653">MATRRFRTEESIAAERGTRQRVEPLLERHGIEVTGRRLIERGTAVTQVIEARLDALPIRMHVRLCWRRDGRNPREQLYSAAQLKARLDQGGWEQTLANVMNRHVREGHSHLLLVQDSKEGFALAALVPSKALGAIWERQRSISADLMARGLSGTLVQNHATNGASPTLWLQDDRFRETGAVARALWDWPGVINVLKLPRVPSIERDTDTLDDLVGQEDPGRDAAERRPQLRSGYPRNPKVRALVIERSGGQCESPGCGEGRSYPGFLDVHHILGVDVSDRPWTCVALCPNCHREAHFAPEKEAINASLAAFAVRFGAIGQ</sequence>
<name>A0A7W6JPZ8_9SPHN</name>
<dbReference type="EC" id="3.1.21.-" evidence="3"/>
<keyword evidence="4" id="KW-1185">Reference proteome</keyword>
<accession>A0A7W6JPZ8</accession>
<gene>
    <name evidence="3" type="ORF">GGR46_000985</name>
</gene>
<evidence type="ECO:0000259" key="2">
    <source>
        <dbReference type="SMART" id="SM00507"/>
    </source>
</evidence>
<feature type="domain" description="HNH nuclease" evidence="2">
    <location>
        <begin position="239"/>
        <end position="293"/>
    </location>
</feature>
<dbReference type="Proteomes" id="UP000557392">
    <property type="component" value="Unassembled WGS sequence"/>
</dbReference>
<reference evidence="3 4" key="1">
    <citation type="submission" date="2020-08" db="EMBL/GenBank/DDBJ databases">
        <title>Genomic Encyclopedia of Type Strains, Phase IV (KMG-IV): sequencing the most valuable type-strain genomes for metagenomic binning, comparative biology and taxonomic classification.</title>
        <authorList>
            <person name="Goeker M."/>
        </authorList>
    </citation>
    <scope>NUCLEOTIDE SEQUENCE [LARGE SCALE GENOMIC DNA]</scope>
    <source>
        <strain evidence="3 4">DSM 101806</strain>
    </source>
</reference>
<dbReference type="EMBL" id="JACIEH010000001">
    <property type="protein sequence ID" value="MBB4097452.1"/>
    <property type="molecule type" value="Genomic_DNA"/>
</dbReference>
<evidence type="ECO:0000256" key="1">
    <source>
        <dbReference type="SAM" id="MobiDB-lite"/>
    </source>
</evidence>
<evidence type="ECO:0000313" key="4">
    <source>
        <dbReference type="Proteomes" id="UP000557392"/>
    </source>
</evidence>
<dbReference type="AlphaFoldDB" id="A0A7W6JPZ8"/>
<evidence type="ECO:0000313" key="3">
    <source>
        <dbReference type="EMBL" id="MBB4097452.1"/>
    </source>
</evidence>
<dbReference type="InterPro" id="IPR003615">
    <property type="entry name" value="HNH_nuc"/>
</dbReference>
<organism evidence="3 4">
    <name type="scientific">Sphingomonas kyeonggiensis</name>
    <dbReference type="NCBI Taxonomy" id="1268553"/>
    <lineage>
        <taxon>Bacteria</taxon>
        <taxon>Pseudomonadati</taxon>
        <taxon>Pseudomonadota</taxon>
        <taxon>Alphaproteobacteria</taxon>
        <taxon>Sphingomonadales</taxon>
        <taxon>Sphingomonadaceae</taxon>
        <taxon>Sphingomonas</taxon>
    </lineage>
</organism>
<proteinExistence type="predicted"/>